<dbReference type="Gene3D" id="1.10.287.3510">
    <property type="match status" value="1"/>
</dbReference>
<dbReference type="EMBL" id="KF385877">
    <property type="protein sequence ID" value="AHA52580.1"/>
    <property type="molecule type" value="Genomic_DNA"/>
</dbReference>
<gene>
    <name evidence="12" type="primary">ND4L</name>
</gene>
<feature type="transmembrane region" description="Helical" evidence="11">
    <location>
        <begin position="6"/>
        <end position="23"/>
    </location>
</feature>
<evidence type="ECO:0000313" key="12">
    <source>
        <dbReference type="EMBL" id="AHA52580.1"/>
    </source>
</evidence>
<evidence type="ECO:0000256" key="4">
    <source>
        <dbReference type="ARBA" id="ARBA00022692"/>
    </source>
</evidence>
<keyword evidence="4 11" id="KW-0812">Transmembrane</keyword>
<evidence type="ECO:0000256" key="5">
    <source>
        <dbReference type="ARBA" id="ARBA00022967"/>
    </source>
</evidence>
<proteinExistence type="inferred from homology"/>
<evidence type="ECO:0000256" key="1">
    <source>
        <dbReference type="ARBA" id="ARBA00004141"/>
    </source>
</evidence>
<evidence type="ECO:0000256" key="3">
    <source>
        <dbReference type="ARBA" id="ARBA00016612"/>
    </source>
</evidence>
<evidence type="ECO:0000256" key="11">
    <source>
        <dbReference type="SAM" id="Phobius"/>
    </source>
</evidence>
<evidence type="ECO:0000256" key="7">
    <source>
        <dbReference type="ARBA" id="ARBA00023027"/>
    </source>
</evidence>
<accession>A0A0A6ZL51</accession>
<dbReference type="GO" id="GO:0008137">
    <property type="term" value="F:NADH dehydrogenase (ubiquinone) activity"/>
    <property type="evidence" value="ECO:0007669"/>
    <property type="project" value="UniProtKB-EC"/>
</dbReference>
<dbReference type="Pfam" id="PF00420">
    <property type="entry name" value="Oxidored_q2"/>
    <property type="match status" value="1"/>
</dbReference>
<evidence type="ECO:0000256" key="8">
    <source>
        <dbReference type="ARBA" id="ARBA00023136"/>
    </source>
</evidence>
<comment type="similarity">
    <text evidence="2">Belongs to the complex I subunit 4L family.</text>
</comment>
<evidence type="ECO:0000256" key="9">
    <source>
        <dbReference type="ARBA" id="ARBA00031586"/>
    </source>
</evidence>
<keyword evidence="12" id="KW-0496">Mitochondrion</keyword>
<sequence length="92" mass="11092">MNMNFYLNFLMFFSSCYMFSFFYKHILLNLINMEFMMINLMSMMYLIMNMMNMNIFFLSFFLAISICEGVLGLSIMVYMVRLTGNDYSKMLN</sequence>
<reference evidence="12" key="1">
    <citation type="submission" date="2013-07" db="EMBL/GenBank/DDBJ databases">
        <title>The comparative mitochondrial genomes from Braconidae subfamilies and the phylogeny of the Hymenoptera.</title>
        <authorList>
            <person name="Li Q."/>
            <person name="Wei S.J."/>
            <person name="Chen X.X."/>
        </authorList>
    </citation>
    <scope>NUCLEOTIDE SEQUENCE</scope>
</reference>
<name>A0A0A6ZL51_9HYME</name>
<feature type="transmembrane region" description="Helical" evidence="11">
    <location>
        <begin position="54"/>
        <end position="80"/>
    </location>
</feature>
<dbReference type="GO" id="GO:0016020">
    <property type="term" value="C:membrane"/>
    <property type="evidence" value="ECO:0007669"/>
    <property type="project" value="UniProtKB-SubCell"/>
</dbReference>
<evidence type="ECO:0000256" key="2">
    <source>
        <dbReference type="ARBA" id="ARBA00010519"/>
    </source>
</evidence>
<keyword evidence="8 11" id="KW-0472">Membrane</keyword>
<feature type="transmembrane region" description="Helical" evidence="11">
    <location>
        <begin position="30"/>
        <end position="48"/>
    </location>
</feature>
<organism evidence="12">
    <name type="scientific">Triraphis sp. QL-2013</name>
    <dbReference type="NCBI Taxonomy" id="1421602"/>
    <lineage>
        <taxon>Eukaryota</taxon>
        <taxon>Metazoa</taxon>
        <taxon>Ecdysozoa</taxon>
        <taxon>Arthropoda</taxon>
        <taxon>Hexapoda</taxon>
        <taxon>Insecta</taxon>
        <taxon>Pterygota</taxon>
        <taxon>Neoptera</taxon>
        <taxon>Endopterygota</taxon>
        <taxon>Hymenoptera</taxon>
        <taxon>Apocrita</taxon>
        <taxon>Ichneumonoidea</taxon>
        <taxon>Braconidae</taxon>
        <taxon>Rogadinae</taxon>
        <taxon>Triraphis</taxon>
    </lineage>
</organism>
<protein>
    <recommendedName>
        <fullName evidence="3">NADH-ubiquinone oxidoreductase chain 4L</fullName>
    </recommendedName>
    <alternativeName>
        <fullName evidence="9">NADH dehydrogenase subunit 4L</fullName>
    </alternativeName>
</protein>
<geneLocation type="mitochondrion" evidence="12"/>
<comment type="subcellular location">
    <subcellularLocation>
        <location evidence="1">Membrane</location>
        <topology evidence="1">Multi-pass membrane protein</topology>
    </subcellularLocation>
</comment>
<evidence type="ECO:0000256" key="6">
    <source>
        <dbReference type="ARBA" id="ARBA00022989"/>
    </source>
</evidence>
<evidence type="ECO:0000256" key="10">
    <source>
        <dbReference type="ARBA" id="ARBA00049551"/>
    </source>
</evidence>
<dbReference type="InterPro" id="IPR039428">
    <property type="entry name" value="NUOK/Mnh_C1-like"/>
</dbReference>
<keyword evidence="5" id="KW-1278">Translocase</keyword>
<keyword evidence="6 11" id="KW-1133">Transmembrane helix</keyword>
<comment type="catalytic activity">
    <reaction evidence="10">
        <text>a ubiquinone + NADH + 5 H(+)(in) = a ubiquinol + NAD(+) + 4 H(+)(out)</text>
        <dbReference type="Rhea" id="RHEA:29091"/>
        <dbReference type="Rhea" id="RHEA-COMP:9565"/>
        <dbReference type="Rhea" id="RHEA-COMP:9566"/>
        <dbReference type="ChEBI" id="CHEBI:15378"/>
        <dbReference type="ChEBI" id="CHEBI:16389"/>
        <dbReference type="ChEBI" id="CHEBI:17976"/>
        <dbReference type="ChEBI" id="CHEBI:57540"/>
        <dbReference type="ChEBI" id="CHEBI:57945"/>
        <dbReference type="EC" id="7.1.1.2"/>
    </reaction>
</comment>
<dbReference type="AlphaFoldDB" id="A0A0A6ZL51"/>
<keyword evidence="7" id="KW-0520">NAD</keyword>